<sequence length="452" mass="51353">MPVEVIDPGLRNSNAGPDFFNAKLKIDGTLWVGNVEVHSLSSDWFRHGHDRDRAYDSVILHVAGKVDTDIVRPGGEPLPQLQLNCPDAVRTHYEELRNADRYPCCTEVIGALPKVAVHSWLTSLQTERLQQKALQIGKRLERCDRNWEDAFFVTLARNFGFGLNGDAFERWAGTLPFRAVDKHRDDLFQIEAFFFGQAGLLDETAPHGDASSRAATPQVQTAHLTASGTADALRAEAKADGLPLHSQATSTLETVPADLPADEYYFRLQKEYRYLRHKFGFDAQMQASDWRLLRLRPGNFPHIRLAQLAWLYRSGSTLFSRLMEGETLETVRGMLAARTSDYWTEHYLFHKPSPRREKTLGAKSVDLLIINTVVPFLYAYGLHKADERMCDRALRFLDELKAEDNHIVRSWSAAGLAVTSAADSQALVQLRTAYCEQRKCLYCRFGYEYMRR</sequence>
<dbReference type="EMBL" id="BAIQ01000038">
    <property type="protein sequence ID" value="GAE16585.1"/>
    <property type="molecule type" value="Genomic_DNA"/>
</dbReference>
<reference evidence="1 2" key="1">
    <citation type="journal article" date="2014" name="Genome Announc.">
        <title>Draft Genome Sequences of Three Strains of Bacteroides pyogenes Isolated from a Cat and Swine.</title>
        <authorList>
            <person name="Sakamoto M."/>
            <person name="Oshima K."/>
            <person name="Suda W."/>
            <person name="Kitamura K."/>
            <person name="Iida T."/>
            <person name="Hattori M."/>
            <person name="Ohkuma M."/>
        </authorList>
    </citation>
    <scope>NUCLEOTIDE SEQUENCE [LARGE SCALE GENOMIC DNA]</scope>
    <source>
        <strain evidence="1 2">JCM 6292</strain>
    </source>
</reference>
<gene>
    <name evidence="1" type="ORF">JCM6292_3037</name>
</gene>
<dbReference type="Pfam" id="PF11013">
    <property type="entry name" value="DUF2851"/>
    <property type="match status" value="2"/>
</dbReference>
<dbReference type="AlphaFoldDB" id="W4PA25"/>
<name>W4PA25_9BACE</name>
<evidence type="ECO:0008006" key="3">
    <source>
        <dbReference type="Google" id="ProtNLM"/>
    </source>
</evidence>
<evidence type="ECO:0000313" key="2">
    <source>
        <dbReference type="Proteomes" id="UP000018861"/>
    </source>
</evidence>
<proteinExistence type="predicted"/>
<evidence type="ECO:0000313" key="1">
    <source>
        <dbReference type="EMBL" id="GAE16585.1"/>
    </source>
</evidence>
<accession>W4PA25</accession>
<organism evidence="1 2">
    <name type="scientific">Bacteroides pyogenes JCM 6292</name>
    <dbReference type="NCBI Taxonomy" id="1235809"/>
    <lineage>
        <taxon>Bacteria</taxon>
        <taxon>Pseudomonadati</taxon>
        <taxon>Bacteroidota</taxon>
        <taxon>Bacteroidia</taxon>
        <taxon>Bacteroidales</taxon>
        <taxon>Bacteroidaceae</taxon>
        <taxon>Bacteroides</taxon>
    </lineage>
</organism>
<protein>
    <recommendedName>
        <fullName evidence="3">DUF2851 family protein</fullName>
    </recommendedName>
</protein>
<dbReference type="InterPro" id="IPR021272">
    <property type="entry name" value="DUF2851"/>
</dbReference>
<comment type="caution">
    <text evidence="1">The sequence shown here is derived from an EMBL/GenBank/DDBJ whole genome shotgun (WGS) entry which is preliminary data.</text>
</comment>
<dbReference type="Proteomes" id="UP000018861">
    <property type="component" value="Unassembled WGS sequence"/>
</dbReference>